<protein>
    <submittedName>
        <fullName evidence="3">Transcription antiterminator</fullName>
    </submittedName>
</protein>
<dbReference type="GeneID" id="98567463"/>
<evidence type="ECO:0000259" key="2">
    <source>
        <dbReference type="PROSITE" id="PS51372"/>
    </source>
</evidence>
<proteinExistence type="predicted"/>
<dbReference type="EMBL" id="NGJU01000004">
    <property type="protein sequence ID" value="RST97043.1"/>
    <property type="molecule type" value="Genomic_DNA"/>
</dbReference>
<dbReference type="GO" id="GO:0006355">
    <property type="term" value="P:regulation of DNA-templated transcription"/>
    <property type="evidence" value="ECO:0007669"/>
    <property type="project" value="InterPro"/>
</dbReference>
<reference evidence="3 4" key="1">
    <citation type="submission" date="2017-05" db="EMBL/GenBank/DDBJ databases">
        <title>Vagococcus spp. assemblies.</title>
        <authorList>
            <person name="Gulvik C.A."/>
        </authorList>
    </citation>
    <scope>NUCLEOTIDE SEQUENCE [LARGE SCALE GENOMIC DNA]</scope>
    <source>
        <strain evidence="3 4">NCFB 2777</strain>
    </source>
</reference>
<dbReference type="OrthoDB" id="9813552at2"/>
<dbReference type="Gene3D" id="2.30.24.10">
    <property type="entry name" value="CAT RNA-binding domain"/>
    <property type="match status" value="1"/>
</dbReference>
<dbReference type="InterPro" id="IPR036634">
    <property type="entry name" value="PRD_sf"/>
</dbReference>
<dbReference type="InterPro" id="IPR004341">
    <property type="entry name" value="CAT_RNA-bd_dom"/>
</dbReference>
<keyword evidence="4" id="KW-1185">Reference proteome</keyword>
<dbReference type="AlphaFoldDB" id="A0A429ZTI2"/>
<evidence type="ECO:0000313" key="4">
    <source>
        <dbReference type="Proteomes" id="UP000287239"/>
    </source>
</evidence>
<dbReference type="Pfam" id="PF00874">
    <property type="entry name" value="PRD"/>
    <property type="match status" value="2"/>
</dbReference>
<dbReference type="PANTHER" id="PTHR30185:SF15">
    <property type="entry name" value="CRYPTIC BETA-GLUCOSIDE BGL OPERON ANTITERMINATOR"/>
    <property type="match status" value="1"/>
</dbReference>
<sequence>MLTVVKSLNNNIILAVTEEGSELVAFGTGIGFKRKKGQLVDLAEATKIFQTGLNSQASLLLESLPPEILSVTEKIITLGEQALNLAINPSLFFTLADHLKFAVERKAHEVDIDAPFQWEIPHLYYQEYEIGKAALNLIKTELNLELPQTEASFIALHFVNAQTDNQSMNQTIRMTTLTKDIVKIIQGLFDVTLDKTTMTYSRFITHLRYFIARQESTEAKTVAMDNDLKAIIRERYIKSYACGLMIKEMLEKDYSWQVSEDEIVYLVIHIERIIKEDKN</sequence>
<dbReference type="SUPFAM" id="SSF50151">
    <property type="entry name" value="SacY-like RNA-binding domain"/>
    <property type="match status" value="1"/>
</dbReference>
<dbReference type="InterPro" id="IPR011608">
    <property type="entry name" value="PRD"/>
</dbReference>
<name>A0A429ZTI2_9ENTE</name>
<dbReference type="Gene3D" id="1.10.1790.10">
    <property type="entry name" value="PRD domain"/>
    <property type="match status" value="2"/>
</dbReference>
<dbReference type="SUPFAM" id="SSF63520">
    <property type="entry name" value="PTS-regulatory domain, PRD"/>
    <property type="match status" value="2"/>
</dbReference>
<dbReference type="Proteomes" id="UP000287239">
    <property type="component" value="Unassembled WGS sequence"/>
</dbReference>
<dbReference type="GO" id="GO:0003723">
    <property type="term" value="F:RNA binding"/>
    <property type="evidence" value="ECO:0007669"/>
    <property type="project" value="InterPro"/>
</dbReference>
<dbReference type="PANTHER" id="PTHR30185">
    <property type="entry name" value="CRYPTIC BETA-GLUCOSIDE BGL OPERON ANTITERMINATOR"/>
    <property type="match status" value="1"/>
</dbReference>
<dbReference type="Pfam" id="PF03123">
    <property type="entry name" value="CAT_RBD"/>
    <property type="match status" value="1"/>
</dbReference>
<evidence type="ECO:0000313" key="3">
    <source>
        <dbReference type="EMBL" id="RST97043.1"/>
    </source>
</evidence>
<organism evidence="3 4">
    <name type="scientific">Vagococcus salmoninarum</name>
    <dbReference type="NCBI Taxonomy" id="2739"/>
    <lineage>
        <taxon>Bacteria</taxon>
        <taxon>Bacillati</taxon>
        <taxon>Bacillota</taxon>
        <taxon>Bacilli</taxon>
        <taxon>Lactobacillales</taxon>
        <taxon>Enterococcaceae</taxon>
        <taxon>Vagococcus</taxon>
    </lineage>
</organism>
<keyword evidence="1" id="KW-0677">Repeat</keyword>
<feature type="domain" description="PRD" evidence="2">
    <location>
        <begin position="63"/>
        <end position="168"/>
    </location>
</feature>
<dbReference type="InterPro" id="IPR036650">
    <property type="entry name" value="CAT_RNA-bd_dom_sf"/>
</dbReference>
<dbReference type="InterPro" id="IPR050661">
    <property type="entry name" value="BglG_antiterminators"/>
</dbReference>
<dbReference type="PROSITE" id="PS51372">
    <property type="entry name" value="PRD_2"/>
    <property type="match status" value="2"/>
</dbReference>
<evidence type="ECO:0000256" key="1">
    <source>
        <dbReference type="ARBA" id="ARBA00022737"/>
    </source>
</evidence>
<accession>A0A429ZTI2</accession>
<dbReference type="SMART" id="SM01061">
    <property type="entry name" value="CAT_RBD"/>
    <property type="match status" value="1"/>
</dbReference>
<dbReference type="RefSeq" id="WP_126778642.1">
    <property type="nucleotide sequence ID" value="NZ_CAUQJP010000001.1"/>
</dbReference>
<comment type="caution">
    <text evidence="3">The sequence shown here is derived from an EMBL/GenBank/DDBJ whole genome shotgun (WGS) entry which is preliminary data.</text>
</comment>
<feature type="domain" description="PRD" evidence="2">
    <location>
        <begin position="169"/>
        <end position="279"/>
    </location>
</feature>
<gene>
    <name evidence="3" type="ORF">CBF35_03710</name>
</gene>